<dbReference type="AlphaFoldDB" id="A0A2M6R9B5"/>
<dbReference type="InterPro" id="IPR026569">
    <property type="entry name" value="Ribosomal_bL28"/>
</dbReference>
<dbReference type="Proteomes" id="UP000231162">
    <property type="component" value="Unassembled WGS sequence"/>
</dbReference>
<keyword evidence="2 4" id="KW-0689">Ribosomal protein</keyword>
<dbReference type="InterPro" id="IPR034704">
    <property type="entry name" value="Ribosomal_bL28/bL31-like_sf"/>
</dbReference>
<organism evidence="4 5">
    <name type="scientific">Candidatus Berkelbacteria bacterium CG10_big_fil_rev_8_21_14_0_10_43_14</name>
    <dbReference type="NCBI Taxonomy" id="1974515"/>
    <lineage>
        <taxon>Bacteria</taxon>
        <taxon>Candidatus Berkelbacteria</taxon>
    </lineage>
</organism>
<accession>A0A2M6R9B5</accession>
<dbReference type="SUPFAM" id="SSF143800">
    <property type="entry name" value="L28p-like"/>
    <property type="match status" value="1"/>
</dbReference>
<protein>
    <submittedName>
        <fullName evidence="4">50S ribosomal protein L28</fullName>
    </submittedName>
</protein>
<dbReference type="Pfam" id="PF00830">
    <property type="entry name" value="Ribosomal_L28"/>
    <property type="match status" value="1"/>
</dbReference>
<evidence type="ECO:0000313" key="4">
    <source>
        <dbReference type="EMBL" id="PIS06660.1"/>
    </source>
</evidence>
<dbReference type="GO" id="GO:0005840">
    <property type="term" value="C:ribosome"/>
    <property type="evidence" value="ECO:0007669"/>
    <property type="project" value="UniProtKB-KW"/>
</dbReference>
<evidence type="ECO:0000256" key="2">
    <source>
        <dbReference type="ARBA" id="ARBA00022980"/>
    </source>
</evidence>
<reference evidence="5" key="1">
    <citation type="submission" date="2017-09" db="EMBL/GenBank/DDBJ databases">
        <title>Depth-based differentiation of microbial function through sediment-hosted aquifers and enrichment of novel symbionts in the deep terrestrial subsurface.</title>
        <authorList>
            <person name="Probst A.J."/>
            <person name="Ladd B."/>
            <person name="Jarett J.K."/>
            <person name="Geller-Mcgrath D.E."/>
            <person name="Sieber C.M.K."/>
            <person name="Emerson J.B."/>
            <person name="Anantharaman K."/>
            <person name="Thomas B.C."/>
            <person name="Malmstrom R."/>
            <person name="Stieglmeier M."/>
            <person name="Klingl A."/>
            <person name="Woyke T."/>
            <person name="Ryan C.M."/>
            <person name="Banfield J.F."/>
        </authorList>
    </citation>
    <scope>NUCLEOTIDE SEQUENCE [LARGE SCALE GENOMIC DNA]</scope>
</reference>
<comment type="similarity">
    <text evidence="1">Belongs to the bacterial ribosomal protein bL28 family.</text>
</comment>
<proteinExistence type="inferred from homology"/>
<name>A0A2M6R9B5_9BACT</name>
<evidence type="ECO:0000313" key="5">
    <source>
        <dbReference type="Proteomes" id="UP000231162"/>
    </source>
</evidence>
<dbReference type="InterPro" id="IPR037147">
    <property type="entry name" value="Ribosomal_bL28_sf"/>
</dbReference>
<dbReference type="EMBL" id="PEZX01000043">
    <property type="protein sequence ID" value="PIS06660.1"/>
    <property type="molecule type" value="Genomic_DNA"/>
</dbReference>
<dbReference type="GO" id="GO:0003735">
    <property type="term" value="F:structural constituent of ribosome"/>
    <property type="evidence" value="ECO:0007669"/>
    <property type="project" value="InterPro"/>
</dbReference>
<comment type="caution">
    <text evidence="4">The sequence shown here is derived from an EMBL/GenBank/DDBJ whole genome shotgun (WGS) entry which is preliminary data.</text>
</comment>
<dbReference type="Gene3D" id="2.30.170.40">
    <property type="entry name" value="Ribosomal protein L28/L24"/>
    <property type="match status" value="1"/>
</dbReference>
<dbReference type="GO" id="GO:1990904">
    <property type="term" value="C:ribonucleoprotein complex"/>
    <property type="evidence" value="ECO:0007669"/>
    <property type="project" value="UniProtKB-KW"/>
</dbReference>
<evidence type="ECO:0000256" key="3">
    <source>
        <dbReference type="ARBA" id="ARBA00023274"/>
    </source>
</evidence>
<evidence type="ECO:0000256" key="1">
    <source>
        <dbReference type="ARBA" id="ARBA00008760"/>
    </source>
</evidence>
<gene>
    <name evidence="4" type="ORF">COT79_03435</name>
</gene>
<keyword evidence="3" id="KW-0687">Ribonucleoprotein</keyword>
<sequence length="65" mass="7331">MKKLIIPTAICALCHKGSVVGTNKPHSLHKTTRVVNPNLQTYTDPNTKVRIRMCTRCMRTLSHKS</sequence>